<evidence type="ECO:0000313" key="1">
    <source>
        <dbReference type="EMBL" id="OHX39204.1"/>
    </source>
</evidence>
<dbReference type="Gene3D" id="1.10.260.40">
    <property type="entry name" value="lambda repressor-like DNA-binding domains"/>
    <property type="match status" value="1"/>
</dbReference>
<dbReference type="SUPFAM" id="SSF47413">
    <property type="entry name" value="lambda repressor-like DNA-binding domains"/>
    <property type="match status" value="1"/>
</dbReference>
<protein>
    <submittedName>
        <fullName evidence="1">Transcriptional regulator</fullName>
    </submittedName>
</protein>
<keyword evidence="2" id="KW-1185">Reference proteome</keyword>
<organism evidence="1 2">
    <name type="scientific">Cytobacillus oceanisediminis</name>
    <dbReference type="NCBI Taxonomy" id="665099"/>
    <lineage>
        <taxon>Bacteria</taxon>
        <taxon>Bacillati</taxon>
        <taxon>Bacillota</taxon>
        <taxon>Bacilli</taxon>
        <taxon>Bacillales</taxon>
        <taxon>Bacillaceae</taxon>
        <taxon>Cytobacillus</taxon>
    </lineage>
</organism>
<dbReference type="InterPro" id="IPR001387">
    <property type="entry name" value="Cro/C1-type_HTH"/>
</dbReference>
<name>A0ABX3CKC1_9BACI</name>
<comment type="caution">
    <text evidence="1">The sequence shown here is derived from an EMBL/GenBank/DDBJ whole genome shotgun (WGS) entry which is preliminary data.</text>
</comment>
<dbReference type="EMBL" id="MBRJ01000078">
    <property type="protein sequence ID" value="OHX39204.1"/>
    <property type="molecule type" value="Genomic_DNA"/>
</dbReference>
<evidence type="ECO:0000313" key="2">
    <source>
        <dbReference type="Proteomes" id="UP000180194"/>
    </source>
</evidence>
<accession>A0ABX3CKC1</accession>
<dbReference type="RefSeq" id="WP_071160192.1">
    <property type="nucleotide sequence ID" value="NZ_MBRJ01000078.1"/>
</dbReference>
<dbReference type="Proteomes" id="UP000180194">
    <property type="component" value="Unassembled WGS sequence"/>
</dbReference>
<sequence length="171" mass="19624">MSVATAVSHLLESEEMTQVQMAMDLNLSEQMISHIKNGRRKMAEDIAMASIKKYDAPFYIMEITHEFADRCSPPVFRGSSVEKHRLAFEETMINEAQQAIEILDEVSFVKSPQLVSREERQKVKEAIGELLDVEAWAKNLVALLATEYNISIKECYRNRIATWKAKGWIEK</sequence>
<reference evidence="1 2" key="1">
    <citation type="submission" date="2016-07" db="EMBL/GenBank/DDBJ databases">
        <title>Bacillus oceanisediminis whole genome.</title>
        <authorList>
            <person name="Pal Y."/>
            <person name="Verma A."/>
            <person name="Mual P."/>
            <person name="Srinivasan K."/>
        </authorList>
    </citation>
    <scope>NUCLEOTIDE SEQUENCE [LARGE SCALE GENOMIC DNA]</scope>
    <source>
        <strain evidence="1 2">Bhandara28</strain>
    </source>
</reference>
<dbReference type="InterPro" id="IPR010982">
    <property type="entry name" value="Lambda_DNA-bd_dom_sf"/>
</dbReference>
<proteinExistence type="predicted"/>
<gene>
    <name evidence="1" type="ORF">BBV17_03645</name>
</gene>
<dbReference type="CDD" id="cd00093">
    <property type="entry name" value="HTH_XRE"/>
    <property type="match status" value="1"/>
</dbReference>